<reference evidence="5" key="1">
    <citation type="journal article" date="2010" name="Nat. Biotechnol.">
        <title>Draft genome sequence of the oilseed species Ricinus communis.</title>
        <authorList>
            <person name="Chan A.P."/>
            <person name="Crabtree J."/>
            <person name="Zhao Q."/>
            <person name="Lorenzi H."/>
            <person name="Orvis J."/>
            <person name="Puiu D."/>
            <person name="Melake-Berhan A."/>
            <person name="Jones K.M."/>
            <person name="Redman J."/>
            <person name="Chen G."/>
            <person name="Cahoon E.B."/>
            <person name="Gedil M."/>
            <person name="Stanke M."/>
            <person name="Haas B.J."/>
            <person name="Wortman J.R."/>
            <person name="Fraser-Liggett C.M."/>
            <person name="Ravel J."/>
            <person name="Rabinowicz P.D."/>
        </authorList>
    </citation>
    <scope>NUCLEOTIDE SEQUENCE [LARGE SCALE GENOMIC DNA]</scope>
    <source>
        <strain evidence="5">cv. Hale</strain>
    </source>
</reference>
<proteinExistence type="predicted"/>
<dbReference type="EMBL" id="EQ976013">
    <property type="protein sequence ID" value="EEF26992.1"/>
    <property type="molecule type" value="Genomic_DNA"/>
</dbReference>
<feature type="domain" description="GH16" evidence="3">
    <location>
        <begin position="2"/>
        <end position="51"/>
    </location>
</feature>
<evidence type="ECO:0000259" key="3">
    <source>
        <dbReference type="Pfam" id="PF00722"/>
    </source>
</evidence>
<dbReference type="PANTHER" id="PTHR31062">
    <property type="entry name" value="XYLOGLUCAN ENDOTRANSGLUCOSYLASE/HYDROLASE PROTEIN 8-RELATED"/>
    <property type="match status" value="1"/>
</dbReference>
<keyword evidence="4" id="KW-0328">Glycosyltransferase</keyword>
<dbReference type="InterPro" id="IPR013320">
    <property type="entry name" value="ConA-like_dom_sf"/>
</dbReference>
<keyword evidence="4" id="KW-0808">Transferase</keyword>
<protein>
    <submittedName>
        <fullName evidence="4">Xyloglucan:xyloglucosyl transferase, putative</fullName>
        <ecNumber evidence="4">2.4.1.207</ecNumber>
    </submittedName>
</protein>
<feature type="non-terminal residue" evidence="4">
    <location>
        <position position="1"/>
    </location>
</feature>
<dbReference type="STRING" id="3988.B9TAX2"/>
<dbReference type="GO" id="GO:0016762">
    <property type="term" value="F:xyloglucan:xyloglucosyl transferase activity"/>
    <property type="evidence" value="ECO:0007669"/>
    <property type="project" value="UniProtKB-EC"/>
</dbReference>
<dbReference type="InterPro" id="IPR000757">
    <property type="entry name" value="Beta-glucanase-like"/>
</dbReference>
<evidence type="ECO:0000313" key="4">
    <source>
        <dbReference type="EMBL" id="EEF26992.1"/>
    </source>
</evidence>
<dbReference type="EC" id="2.4.1.207" evidence="4"/>
<sequence length="66" mass="7566">LSIDGSPIKQFKNLNSSGIPFLRNQPIRSHSSIWNGDDWTTRSGFIKIDWTRASFTFSFSNFDVRA</sequence>
<dbReference type="SUPFAM" id="SSF49899">
    <property type="entry name" value="Concanavalin A-like lectins/glucanases"/>
    <property type="match status" value="1"/>
</dbReference>
<dbReference type="InterPro" id="IPR044791">
    <property type="entry name" value="Beta-glucanase/XTH"/>
</dbReference>
<organism evidence="4 5">
    <name type="scientific">Ricinus communis</name>
    <name type="common">Castor bean</name>
    <dbReference type="NCBI Taxonomy" id="3988"/>
    <lineage>
        <taxon>Eukaryota</taxon>
        <taxon>Viridiplantae</taxon>
        <taxon>Streptophyta</taxon>
        <taxon>Embryophyta</taxon>
        <taxon>Tracheophyta</taxon>
        <taxon>Spermatophyta</taxon>
        <taxon>Magnoliopsida</taxon>
        <taxon>eudicotyledons</taxon>
        <taxon>Gunneridae</taxon>
        <taxon>Pentapetalae</taxon>
        <taxon>rosids</taxon>
        <taxon>fabids</taxon>
        <taxon>Malpighiales</taxon>
        <taxon>Euphorbiaceae</taxon>
        <taxon>Acalyphoideae</taxon>
        <taxon>Acalypheae</taxon>
        <taxon>Ricinus</taxon>
    </lineage>
</organism>
<dbReference type="InParanoid" id="B9TAX2"/>
<keyword evidence="5" id="KW-1185">Reference proteome</keyword>
<dbReference type="AlphaFoldDB" id="B9TAX2"/>
<feature type="non-terminal residue" evidence="4">
    <location>
        <position position="66"/>
    </location>
</feature>
<dbReference type="Gene3D" id="2.60.120.200">
    <property type="match status" value="1"/>
</dbReference>
<gene>
    <name evidence="4" type="ORF">RCOM_0240850</name>
</gene>
<dbReference type="Proteomes" id="UP000008311">
    <property type="component" value="Unassembled WGS sequence"/>
</dbReference>
<dbReference type="GO" id="GO:0005975">
    <property type="term" value="P:carbohydrate metabolic process"/>
    <property type="evidence" value="ECO:0007669"/>
    <property type="project" value="InterPro"/>
</dbReference>
<evidence type="ECO:0000256" key="2">
    <source>
        <dbReference type="ARBA" id="ARBA00023295"/>
    </source>
</evidence>
<evidence type="ECO:0000256" key="1">
    <source>
        <dbReference type="ARBA" id="ARBA00022801"/>
    </source>
</evidence>
<accession>B9TAX2</accession>
<dbReference type="GO" id="GO:0004553">
    <property type="term" value="F:hydrolase activity, hydrolyzing O-glycosyl compounds"/>
    <property type="evidence" value="ECO:0007669"/>
    <property type="project" value="InterPro"/>
</dbReference>
<name>B9TAX2_RICCO</name>
<keyword evidence="2" id="KW-0326">Glycosidase</keyword>
<keyword evidence="1" id="KW-0378">Hydrolase</keyword>
<dbReference type="Pfam" id="PF00722">
    <property type="entry name" value="Glyco_hydro_16"/>
    <property type="match status" value="1"/>
</dbReference>
<evidence type="ECO:0000313" key="5">
    <source>
        <dbReference type="Proteomes" id="UP000008311"/>
    </source>
</evidence>